<dbReference type="Proteomes" id="UP000674143">
    <property type="component" value="Unassembled WGS sequence"/>
</dbReference>
<organism evidence="1 2">
    <name type="scientific">Leishmania orientalis</name>
    <dbReference type="NCBI Taxonomy" id="2249476"/>
    <lineage>
        <taxon>Eukaryota</taxon>
        <taxon>Discoba</taxon>
        <taxon>Euglenozoa</taxon>
        <taxon>Kinetoplastea</taxon>
        <taxon>Metakinetoplastina</taxon>
        <taxon>Trypanosomatida</taxon>
        <taxon>Trypanosomatidae</taxon>
        <taxon>Leishmaniinae</taxon>
        <taxon>Leishmania</taxon>
    </lineage>
</organism>
<protein>
    <submittedName>
        <fullName evidence="1">Uncharacterized protein</fullName>
    </submittedName>
</protein>
<name>A0A836KAF2_9TRYP</name>
<dbReference type="GeneID" id="92358578"/>
<evidence type="ECO:0000313" key="1">
    <source>
        <dbReference type="EMBL" id="KAG5469219.1"/>
    </source>
</evidence>
<gene>
    <name evidence="1" type="ORF">LSCM4_02617</name>
</gene>
<reference evidence="2" key="2">
    <citation type="journal article" date="2021" name="Sci. Data">
        <title>Chromosome-scale genome sequencing, assembly and annotation of six genomes from subfamily Leishmaniinae.</title>
        <authorList>
            <person name="Almutairi H."/>
            <person name="Urbaniak M.D."/>
            <person name="Bates M.D."/>
            <person name="Jariyapan N."/>
            <person name="Kwakye-Nuako G."/>
            <person name="Thomaz Soccol V."/>
            <person name="Al-Salem W.S."/>
            <person name="Dillon R.J."/>
            <person name="Bates P.A."/>
            <person name="Gatherer D."/>
        </authorList>
    </citation>
    <scope>NUCLEOTIDE SEQUENCE [LARGE SCALE GENOMIC DNA]</scope>
</reference>
<dbReference type="AlphaFoldDB" id="A0A836KAF2"/>
<dbReference type="KEGG" id="loi:92358578"/>
<keyword evidence="2" id="KW-1185">Reference proteome</keyword>
<accession>A0A836KAF2</accession>
<sequence>MFSIRFRGVDLDPEMTPPMLCGALSRKAAPLRPTVSPVDSEADENAGSRGLGVARATRWQGSCCHRQRNREEGGHSRQKKYISMQQAPTTAVASWFTSPATQNAIRPRRRLVKRREITEKALSRVLRLAYTKTKRILHIAPQRISRPGACAVRTLFPLLPSLSDFVSHRPSFPFSCSENLL</sequence>
<evidence type="ECO:0000313" key="2">
    <source>
        <dbReference type="Proteomes" id="UP000674143"/>
    </source>
</evidence>
<dbReference type="EMBL" id="JAFHLR010000033">
    <property type="protein sequence ID" value="KAG5469219.1"/>
    <property type="molecule type" value="Genomic_DNA"/>
</dbReference>
<dbReference type="RefSeq" id="XP_067060196.1">
    <property type="nucleotide sequence ID" value="XM_067204644.1"/>
</dbReference>
<comment type="caution">
    <text evidence="1">The sequence shown here is derived from an EMBL/GenBank/DDBJ whole genome shotgun (WGS) entry which is preliminary data.</text>
</comment>
<reference evidence="2" key="1">
    <citation type="journal article" date="2021" name="Microbiol. Resour. Announc.">
        <title>LGAAP: Leishmaniinae Genome Assembly and Annotation Pipeline.</title>
        <authorList>
            <person name="Almutairi H."/>
            <person name="Urbaniak M.D."/>
            <person name="Bates M.D."/>
            <person name="Jariyapan N."/>
            <person name="Kwakye-Nuako G."/>
            <person name="Thomaz-Soccol V."/>
            <person name="Al-Salem W.S."/>
            <person name="Dillon R.J."/>
            <person name="Bates P.A."/>
            <person name="Gatherer D."/>
        </authorList>
    </citation>
    <scope>NUCLEOTIDE SEQUENCE [LARGE SCALE GENOMIC DNA]</scope>
</reference>
<proteinExistence type="predicted"/>